<sequence>MRVFLEHFGAPPSRSQAFRGLALADVSVNASAQVGLRNTPILYSASHGIKDVGKVLAAPIKYTNSGLLWLFEAAHAYQSRHACLTDGVDAHRCPFPETSALTMFTEAVGASPAGKGMGSWVIETYLGVNQSINDLHINVIAIIQGRPWRMILLVS</sequence>
<dbReference type="KEGG" id="lbc:LACBIDRAFT_323126"/>
<dbReference type="EMBL" id="DS547094">
    <property type="protein sequence ID" value="EDR12570.1"/>
    <property type="molecule type" value="Genomic_DNA"/>
</dbReference>
<dbReference type="Proteomes" id="UP000001194">
    <property type="component" value="Unassembled WGS sequence"/>
</dbReference>
<accession>B0CZ73</accession>
<dbReference type="AlphaFoldDB" id="B0CZ73"/>
<name>B0CZ73_LACBS</name>
<dbReference type="GeneID" id="6072652"/>
<dbReference type="InParanoid" id="B0CZ73"/>
<proteinExistence type="predicted"/>
<dbReference type="RefSeq" id="XP_001876834.1">
    <property type="nucleotide sequence ID" value="XM_001876799.1"/>
</dbReference>
<gene>
    <name evidence="1" type="ORF">LACBIDRAFT_323126</name>
</gene>
<dbReference type="OrthoDB" id="10418507at2759"/>
<dbReference type="HOGENOM" id="CLU_1726646_0_0_1"/>
<evidence type="ECO:0000313" key="1">
    <source>
        <dbReference type="EMBL" id="EDR12570.1"/>
    </source>
</evidence>
<organism evidence="2">
    <name type="scientific">Laccaria bicolor (strain S238N-H82 / ATCC MYA-4686)</name>
    <name type="common">Bicoloured deceiver</name>
    <name type="synonym">Laccaria laccata var. bicolor</name>
    <dbReference type="NCBI Taxonomy" id="486041"/>
    <lineage>
        <taxon>Eukaryota</taxon>
        <taxon>Fungi</taxon>
        <taxon>Dikarya</taxon>
        <taxon>Basidiomycota</taxon>
        <taxon>Agaricomycotina</taxon>
        <taxon>Agaricomycetes</taxon>
        <taxon>Agaricomycetidae</taxon>
        <taxon>Agaricales</taxon>
        <taxon>Agaricineae</taxon>
        <taxon>Hydnangiaceae</taxon>
        <taxon>Laccaria</taxon>
    </lineage>
</organism>
<keyword evidence="2" id="KW-1185">Reference proteome</keyword>
<reference evidence="1 2" key="1">
    <citation type="journal article" date="2008" name="Nature">
        <title>The genome of Laccaria bicolor provides insights into mycorrhizal symbiosis.</title>
        <authorList>
            <person name="Martin F."/>
            <person name="Aerts A."/>
            <person name="Ahren D."/>
            <person name="Brun A."/>
            <person name="Danchin E.G.J."/>
            <person name="Duchaussoy F."/>
            <person name="Gibon J."/>
            <person name="Kohler A."/>
            <person name="Lindquist E."/>
            <person name="Pereda V."/>
            <person name="Salamov A."/>
            <person name="Shapiro H.J."/>
            <person name="Wuyts J."/>
            <person name="Blaudez D."/>
            <person name="Buee M."/>
            <person name="Brokstein P."/>
            <person name="Canbaeck B."/>
            <person name="Cohen D."/>
            <person name="Courty P.E."/>
            <person name="Coutinho P.M."/>
            <person name="Delaruelle C."/>
            <person name="Detter J.C."/>
            <person name="Deveau A."/>
            <person name="DiFazio S."/>
            <person name="Duplessis S."/>
            <person name="Fraissinet-Tachet L."/>
            <person name="Lucic E."/>
            <person name="Frey-Klett P."/>
            <person name="Fourrey C."/>
            <person name="Feussner I."/>
            <person name="Gay G."/>
            <person name="Grimwood J."/>
            <person name="Hoegger P.J."/>
            <person name="Jain P."/>
            <person name="Kilaru S."/>
            <person name="Labbe J."/>
            <person name="Lin Y.C."/>
            <person name="Legue V."/>
            <person name="Le Tacon F."/>
            <person name="Marmeisse R."/>
            <person name="Melayah D."/>
            <person name="Montanini B."/>
            <person name="Muratet M."/>
            <person name="Nehls U."/>
            <person name="Niculita-Hirzel H."/>
            <person name="Oudot-Le Secq M.P."/>
            <person name="Peter M."/>
            <person name="Quesneville H."/>
            <person name="Rajashekar B."/>
            <person name="Reich M."/>
            <person name="Rouhier N."/>
            <person name="Schmutz J."/>
            <person name="Yin T."/>
            <person name="Chalot M."/>
            <person name="Henrissat B."/>
            <person name="Kuees U."/>
            <person name="Lucas S."/>
            <person name="Van de Peer Y."/>
            <person name="Podila G.K."/>
            <person name="Polle A."/>
            <person name="Pukkila P.J."/>
            <person name="Richardson P.M."/>
            <person name="Rouze P."/>
            <person name="Sanders I.R."/>
            <person name="Stajich J.E."/>
            <person name="Tunlid A."/>
            <person name="Tuskan G."/>
            <person name="Grigoriev I.V."/>
        </authorList>
    </citation>
    <scope>NUCLEOTIDE SEQUENCE [LARGE SCALE GENOMIC DNA]</scope>
    <source>
        <strain evidence="2">S238N-H82 / ATCC MYA-4686</strain>
    </source>
</reference>
<evidence type="ECO:0000313" key="2">
    <source>
        <dbReference type="Proteomes" id="UP000001194"/>
    </source>
</evidence>
<protein>
    <submittedName>
        <fullName evidence="1">Predicted protein</fullName>
    </submittedName>
</protein>